<feature type="transmembrane region" description="Helical" evidence="1">
    <location>
        <begin position="39"/>
        <end position="57"/>
    </location>
</feature>
<accession>A0A8J2P742</accession>
<feature type="transmembrane region" description="Helical" evidence="1">
    <location>
        <begin position="148"/>
        <end position="169"/>
    </location>
</feature>
<gene>
    <name evidence="2" type="ORF">AFUS01_LOCUS22683</name>
</gene>
<keyword evidence="1" id="KW-1133">Transmembrane helix</keyword>
<protein>
    <submittedName>
        <fullName evidence="2">Uncharacterized protein</fullName>
    </submittedName>
</protein>
<evidence type="ECO:0000313" key="2">
    <source>
        <dbReference type="EMBL" id="CAG7734285.1"/>
    </source>
</evidence>
<dbReference type="AlphaFoldDB" id="A0A8J2P742"/>
<keyword evidence="1" id="KW-0812">Transmembrane</keyword>
<name>A0A8J2P742_9HEXA</name>
<organism evidence="2 3">
    <name type="scientific">Allacma fusca</name>
    <dbReference type="NCBI Taxonomy" id="39272"/>
    <lineage>
        <taxon>Eukaryota</taxon>
        <taxon>Metazoa</taxon>
        <taxon>Ecdysozoa</taxon>
        <taxon>Arthropoda</taxon>
        <taxon>Hexapoda</taxon>
        <taxon>Collembola</taxon>
        <taxon>Symphypleona</taxon>
        <taxon>Sminthuridae</taxon>
        <taxon>Allacma</taxon>
    </lineage>
</organism>
<keyword evidence="3" id="KW-1185">Reference proteome</keyword>
<dbReference type="Proteomes" id="UP000708208">
    <property type="component" value="Unassembled WGS sequence"/>
</dbReference>
<evidence type="ECO:0000313" key="3">
    <source>
        <dbReference type="Proteomes" id="UP000708208"/>
    </source>
</evidence>
<dbReference type="EMBL" id="CAJVCH010266270">
    <property type="protein sequence ID" value="CAG7734285.1"/>
    <property type="molecule type" value="Genomic_DNA"/>
</dbReference>
<comment type="caution">
    <text evidence="2">The sequence shown here is derived from an EMBL/GenBank/DDBJ whole genome shotgun (WGS) entry which is preliminary data.</text>
</comment>
<sequence length="180" mass="20706">MIVKLFTDSLSHDSFKNRCKETLDIFDDVVLMFNKTDEAFGYLIFAFTLGLLPFHILKFSDLFSGNWASFIRYTFFTSKLISVSWLACSCNSRTKKLIPWLKHQIKRDSVREVVKKENKSLGIENILKYRLPLVLAEIDHGIGLKGKVFVFTYSFTCQVISVILTYAIISIQLNASKTEI</sequence>
<reference evidence="2" key="1">
    <citation type="submission" date="2021-06" db="EMBL/GenBank/DDBJ databases">
        <authorList>
            <person name="Hodson N. C."/>
            <person name="Mongue J. A."/>
            <person name="Jaron S. K."/>
        </authorList>
    </citation>
    <scope>NUCLEOTIDE SEQUENCE</scope>
</reference>
<evidence type="ECO:0000256" key="1">
    <source>
        <dbReference type="SAM" id="Phobius"/>
    </source>
</evidence>
<proteinExistence type="predicted"/>
<keyword evidence="1" id="KW-0472">Membrane</keyword>